<dbReference type="RefSeq" id="XP_018709655.1">
    <property type="nucleotide sequence ID" value="XM_018858052.1"/>
</dbReference>
<evidence type="ECO:0000256" key="2">
    <source>
        <dbReference type="ARBA" id="ARBA00006983"/>
    </source>
</evidence>
<keyword evidence="11" id="KW-1185">Reference proteome</keyword>
<evidence type="ECO:0000256" key="3">
    <source>
        <dbReference type="ARBA" id="ARBA00022448"/>
    </source>
</evidence>
<reference evidence="10 11" key="1">
    <citation type="submission" date="2016-05" db="EMBL/GenBank/DDBJ databases">
        <title>Comparative genomics of biotechnologically important yeasts.</title>
        <authorList>
            <consortium name="DOE Joint Genome Institute"/>
            <person name="Riley R."/>
            <person name="Haridas S."/>
            <person name="Wolfe K.H."/>
            <person name="Lopes M.R."/>
            <person name="Hittinger C.T."/>
            <person name="Goker M."/>
            <person name="Salamov A."/>
            <person name="Wisecaver J."/>
            <person name="Long T.M."/>
            <person name="Aerts A.L."/>
            <person name="Barry K."/>
            <person name="Choi C."/>
            <person name="Clum A."/>
            <person name="Coughlan A.Y."/>
            <person name="Deshpande S."/>
            <person name="Douglass A.P."/>
            <person name="Hanson S.J."/>
            <person name="Klenk H.-P."/>
            <person name="LaButti K."/>
            <person name="Lapidus A."/>
            <person name="Lindquist E."/>
            <person name="Lipzen A."/>
            <person name="Meier-kolthoff J.P."/>
            <person name="Ohm R.A."/>
            <person name="Otillar R.P."/>
            <person name="Pangilinan J."/>
            <person name="Peng Y."/>
            <person name="Rokas A."/>
            <person name="Rosa C.A."/>
            <person name="Scheuner C."/>
            <person name="Sibirny A.A."/>
            <person name="Slot J.C."/>
            <person name="Stielow J.B."/>
            <person name="Sun H."/>
            <person name="Kurtzman C.P."/>
            <person name="Blackwell M."/>
            <person name="Grigoriev I.V."/>
            <person name="Jeffries T.W."/>
        </authorList>
    </citation>
    <scope>NUCLEOTIDE SEQUENCE [LARGE SCALE GENOMIC DNA]</scope>
    <source>
        <strain evidence="10 11">NRRL YB-4993</strain>
    </source>
</reference>
<keyword evidence="7 8" id="KW-0472">Membrane</keyword>
<evidence type="ECO:0000256" key="8">
    <source>
        <dbReference type="SAM" id="Phobius"/>
    </source>
</evidence>
<evidence type="ECO:0000313" key="11">
    <source>
        <dbReference type="Proteomes" id="UP000092555"/>
    </source>
</evidence>
<keyword evidence="3" id="KW-0813">Transport</keyword>
<feature type="domain" description="Amino acid permease/ SLC12A" evidence="9">
    <location>
        <begin position="59"/>
        <end position="515"/>
    </location>
</feature>
<evidence type="ECO:0000313" key="10">
    <source>
        <dbReference type="EMBL" id="OBA19123.1"/>
    </source>
</evidence>
<accession>A0A1A0H5C6</accession>
<dbReference type="PIRSF" id="PIRSF006060">
    <property type="entry name" value="AA_transporter"/>
    <property type="match status" value="1"/>
</dbReference>
<organism evidence="10 11">
    <name type="scientific">Metschnikowia bicuspidata var. bicuspidata NRRL YB-4993</name>
    <dbReference type="NCBI Taxonomy" id="869754"/>
    <lineage>
        <taxon>Eukaryota</taxon>
        <taxon>Fungi</taxon>
        <taxon>Dikarya</taxon>
        <taxon>Ascomycota</taxon>
        <taxon>Saccharomycotina</taxon>
        <taxon>Pichiomycetes</taxon>
        <taxon>Metschnikowiaceae</taxon>
        <taxon>Metschnikowia</taxon>
    </lineage>
</organism>
<evidence type="ECO:0000256" key="6">
    <source>
        <dbReference type="ARBA" id="ARBA00022989"/>
    </source>
</evidence>
<evidence type="ECO:0000259" key="9">
    <source>
        <dbReference type="Pfam" id="PF00324"/>
    </source>
</evidence>
<feature type="transmembrane region" description="Helical" evidence="8">
    <location>
        <begin position="203"/>
        <end position="222"/>
    </location>
</feature>
<keyword evidence="4 8" id="KW-0812">Transmembrane</keyword>
<dbReference type="STRING" id="869754.A0A1A0H5C6"/>
<feature type="transmembrane region" description="Helical" evidence="8">
    <location>
        <begin position="90"/>
        <end position="112"/>
    </location>
</feature>
<evidence type="ECO:0000256" key="1">
    <source>
        <dbReference type="ARBA" id="ARBA00004141"/>
    </source>
</evidence>
<dbReference type="AlphaFoldDB" id="A0A1A0H5C6"/>
<gene>
    <name evidence="10" type="ORF">METBIDRAFT_46528</name>
</gene>
<feature type="transmembrane region" description="Helical" evidence="8">
    <location>
        <begin position="242"/>
        <end position="264"/>
    </location>
</feature>
<dbReference type="FunFam" id="1.20.1740.10:FF:000017">
    <property type="entry name" value="Amino acid permease"/>
    <property type="match status" value="1"/>
</dbReference>
<dbReference type="Proteomes" id="UP000092555">
    <property type="component" value="Unassembled WGS sequence"/>
</dbReference>
<dbReference type="PROSITE" id="PS00218">
    <property type="entry name" value="AMINO_ACID_PERMEASE_1"/>
    <property type="match status" value="1"/>
</dbReference>
<dbReference type="Pfam" id="PF00324">
    <property type="entry name" value="AA_permease"/>
    <property type="match status" value="1"/>
</dbReference>
<keyword evidence="5" id="KW-0029">Amino-acid transport</keyword>
<dbReference type="Gene3D" id="1.20.1740.10">
    <property type="entry name" value="Amino acid/polyamine transporter I"/>
    <property type="match status" value="1"/>
</dbReference>
<comment type="subcellular location">
    <subcellularLocation>
        <location evidence="1">Membrane</location>
        <topology evidence="1">Multi-pass membrane protein</topology>
    </subcellularLocation>
</comment>
<dbReference type="InterPro" id="IPR004841">
    <property type="entry name" value="AA-permease/SLC12A_dom"/>
</dbReference>
<proteinExistence type="inferred from homology"/>
<feature type="transmembrane region" description="Helical" evidence="8">
    <location>
        <begin position="406"/>
        <end position="430"/>
    </location>
</feature>
<feature type="transmembrane region" description="Helical" evidence="8">
    <location>
        <begin position="57"/>
        <end position="78"/>
    </location>
</feature>
<evidence type="ECO:0000256" key="7">
    <source>
        <dbReference type="ARBA" id="ARBA00023136"/>
    </source>
</evidence>
<dbReference type="EMBL" id="LXTC01000007">
    <property type="protein sequence ID" value="OBA19123.1"/>
    <property type="molecule type" value="Genomic_DNA"/>
</dbReference>
<feature type="transmembrane region" description="Helical" evidence="8">
    <location>
        <begin position="486"/>
        <end position="504"/>
    </location>
</feature>
<feature type="transmembrane region" description="Helical" evidence="8">
    <location>
        <begin position="382"/>
        <end position="400"/>
    </location>
</feature>
<keyword evidence="6 8" id="KW-1133">Transmembrane helix</keyword>
<feature type="transmembrane region" description="Helical" evidence="8">
    <location>
        <begin position="171"/>
        <end position="191"/>
    </location>
</feature>
<evidence type="ECO:0000256" key="5">
    <source>
        <dbReference type="ARBA" id="ARBA00022970"/>
    </source>
</evidence>
<dbReference type="GeneID" id="30031028"/>
<feature type="transmembrane region" description="Helical" evidence="8">
    <location>
        <begin position="331"/>
        <end position="353"/>
    </location>
</feature>
<protein>
    <recommendedName>
        <fullName evidence="9">Amino acid permease/ SLC12A domain-containing protein</fullName>
    </recommendedName>
</protein>
<comment type="similarity">
    <text evidence="2">Belongs to the amino acid-polyamine-organocation (APC) superfamily. YAT (TC 2.A.3.10) family.</text>
</comment>
<dbReference type="PANTHER" id="PTHR43341:SF17">
    <property type="entry name" value="GENERAL AMINO ACID PERMEASE AGP1-RELATED"/>
    <property type="match status" value="1"/>
</dbReference>
<evidence type="ECO:0000256" key="4">
    <source>
        <dbReference type="ARBA" id="ARBA00022692"/>
    </source>
</evidence>
<dbReference type="PANTHER" id="PTHR43341">
    <property type="entry name" value="AMINO ACID PERMEASE"/>
    <property type="match status" value="1"/>
</dbReference>
<feature type="transmembrane region" description="Helical" evidence="8">
    <location>
        <begin position="276"/>
        <end position="300"/>
    </location>
</feature>
<dbReference type="InterPro" id="IPR050524">
    <property type="entry name" value="APC_YAT"/>
</dbReference>
<comment type="caution">
    <text evidence="10">The sequence shown here is derived from an EMBL/GenBank/DDBJ whole genome shotgun (WGS) entry which is preliminary data.</text>
</comment>
<sequence length="561" mass="62497">MGTSKFEDGLRSVTSALDPIISEIKPYASDEPQPKVGFWESFQRKEEQEVRRKDLKMAHLSVIALSSGMGTGLLVGSASKLRSGGPLSLLIAYALVGLMCICTMNAVGELTVAYPDLEGGFNEWYRKFLDESMAFALGWNYLLQWMTTISLELVTSALTIKYWNTTINSDVFVAIFFVVICLINFFGVRGYAEAEFIMNSIKLITLTGFVIMGLCIDLGASPSGFIGGEYWRDPGAFTSFKGLVTVFATASFSMGGTEFLALSVSEVRNPRTALPVAIRLVFVRIIFFYLGTLLFVGLLVPRDSDRLMGSGGSSTSASPYVLAADLHGVKVIPHIMNAVILNSVTSVATAAMYSSSRLLRSLAVQGYAPKWFDYTDKAGRPLRAWLITILAGAFAFIATYEKQDVVFNWLLSIVALSIVIIWPSLCLCHLRWRAALKHNNVPLESLGFVSYTGEIGSYYSIVINILILIGQFWVALFPDGDADVNYFFQNYLTVPFTLLCYIGHKTWTRSWRHFYIKTADIDITTGRTIVDSEVLELDIEEKQQKLAAVLWWKKPFIWFFN</sequence>
<dbReference type="GO" id="GO:0016020">
    <property type="term" value="C:membrane"/>
    <property type="evidence" value="ECO:0007669"/>
    <property type="project" value="UniProtKB-SubCell"/>
</dbReference>
<name>A0A1A0H5C6_9ASCO</name>
<dbReference type="InterPro" id="IPR004840">
    <property type="entry name" value="Amino_acid_permease_CS"/>
</dbReference>
<dbReference type="OrthoDB" id="3900342at2759"/>
<dbReference type="GO" id="GO:0015171">
    <property type="term" value="F:amino acid transmembrane transporter activity"/>
    <property type="evidence" value="ECO:0007669"/>
    <property type="project" value="TreeGrafter"/>
</dbReference>
<feature type="transmembrane region" description="Helical" evidence="8">
    <location>
        <begin position="451"/>
        <end position="474"/>
    </location>
</feature>